<protein>
    <recommendedName>
        <fullName evidence="4">BED-type domain-containing protein</fullName>
    </recommendedName>
</protein>
<proteinExistence type="predicted"/>
<dbReference type="EMBL" id="JABWDY010031544">
    <property type="protein sequence ID" value="KAF5184821.1"/>
    <property type="molecule type" value="Genomic_DNA"/>
</dbReference>
<dbReference type="AlphaFoldDB" id="A0A7J6VJ99"/>
<organism evidence="2 3">
    <name type="scientific">Thalictrum thalictroides</name>
    <name type="common">Rue-anemone</name>
    <name type="synonym">Anemone thalictroides</name>
    <dbReference type="NCBI Taxonomy" id="46969"/>
    <lineage>
        <taxon>Eukaryota</taxon>
        <taxon>Viridiplantae</taxon>
        <taxon>Streptophyta</taxon>
        <taxon>Embryophyta</taxon>
        <taxon>Tracheophyta</taxon>
        <taxon>Spermatophyta</taxon>
        <taxon>Magnoliopsida</taxon>
        <taxon>Ranunculales</taxon>
        <taxon>Ranunculaceae</taxon>
        <taxon>Thalictroideae</taxon>
        <taxon>Thalictrum</taxon>
    </lineage>
</organism>
<gene>
    <name evidence="2" type="ORF">FRX31_025592</name>
</gene>
<feature type="region of interest" description="Disordered" evidence="1">
    <location>
        <begin position="1"/>
        <end position="47"/>
    </location>
</feature>
<evidence type="ECO:0000313" key="2">
    <source>
        <dbReference type="EMBL" id="KAF5184821.1"/>
    </source>
</evidence>
<keyword evidence="3" id="KW-1185">Reference proteome</keyword>
<feature type="compositionally biased region" description="Polar residues" evidence="1">
    <location>
        <begin position="1"/>
        <end position="14"/>
    </location>
</feature>
<evidence type="ECO:0000256" key="1">
    <source>
        <dbReference type="SAM" id="MobiDB-lite"/>
    </source>
</evidence>
<evidence type="ECO:0008006" key="4">
    <source>
        <dbReference type="Google" id="ProtNLM"/>
    </source>
</evidence>
<sequence>MEQINVEISENSPIQIDVDEIENGHEEESTKTVGSENPKKRTRRTTSKVWNHYTPIGKDKDGHNIAKCNKCGHIARCD</sequence>
<evidence type="ECO:0000313" key="3">
    <source>
        <dbReference type="Proteomes" id="UP000554482"/>
    </source>
</evidence>
<name>A0A7J6VJ99_THATH</name>
<accession>A0A7J6VJ99</accession>
<reference evidence="2 3" key="1">
    <citation type="submission" date="2020-06" db="EMBL/GenBank/DDBJ databases">
        <title>Transcriptomic and genomic resources for Thalictrum thalictroides and T. hernandezii: Facilitating candidate gene discovery in an emerging model plant lineage.</title>
        <authorList>
            <person name="Arias T."/>
            <person name="Riano-Pachon D.M."/>
            <person name="Di Stilio V.S."/>
        </authorList>
    </citation>
    <scope>NUCLEOTIDE SEQUENCE [LARGE SCALE GENOMIC DNA]</scope>
    <source>
        <strain evidence="3">cv. WT478/WT964</strain>
        <tissue evidence="2">Leaves</tissue>
    </source>
</reference>
<feature type="non-terminal residue" evidence="2">
    <location>
        <position position="78"/>
    </location>
</feature>
<dbReference type="Proteomes" id="UP000554482">
    <property type="component" value="Unassembled WGS sequence"/>
</dbReference>
<comment type="caution">
    <text evidence="2">The sequence shown here is derived from an EMBL/GenBank/DDBJ whole genome shotgun (WGS) entry which is preliminary data.</text>
</comment>